<dbReference type="SUPFAM" id="SSF50447">
    <property type="entry name" value="Translation proteins"/>
    <property type="match status" value="1"/>
</dbReference>
<evidence type="ECO:0000256" key="3">
    <source>
        <dbReference type="ARBA" id="ARBA00023134"/>
    </source>
</evidence>
<dbReference type="CDD" id="cd01513">
    <property type="entry name" value="Translation_factor_III"/>
    <property type="match status" value="1"/>
</dbReference>
<dbReference type="PANTHER" id="PTHR23115">
    <property type="entry name" value="TRANSLATION FACTOR"/>
    <property type="match status" value="1"/>
</dbReference>
<dbReference type="InterPro" id="IPR027417">
    <property type="entry name" value="P-loop_NTPase"/>
</dbReference>
<dbReference type="InterPro" id="IPR009001">
    <property type="entry name" value="Transl_elong_EF1A/Init_IF2_C"/>
</dbReference>
<dbReference type="GO" id="GO:0005737">
    <property type="term" value="C:cytoplasm"/>
    <property type="evidence" value="ECO:0007669"/>
    <property type="project" value="UniProtKB-SubCell"/>
</dbReference>
<feature type="domain" description="GTP-eEF1A C-terminal" evidence="4">
    <location>
        <begin position="345"/>
        <end position="431"/>
    </location>
</feature>
<accession>A0A1B6JTY0</accession>
<keyword evidence="2" id="KW-0547">Nucleotide-binding</keyword>
<dbReference type="Pfam" id="PF22594">
    <property type="entry name" value="GTP-eEF1A_C"/>
    <property type="match status" value="1"/>
</dbReference>
<protein>
    <recommendedName>
        <fullName evidence="4">GTP-eEF1A C-terminal domain-containing protein</fullName>
    </recommendedName>
</protein>
<name>A0A1B6JTY0_9HEMI</name>
<proteinExistence type="predicted"/>
<dbReference type="SUPFAM" id="SSF50465">
    <property type="entry name" value="EF-Tu/eEF-1alpha/eIF2-gamma C-terminal domain"/>
    <property type="match status" value="1"/>
</dbReference>
<dbReference type="InterPro" id="IPR009000">
    <property type="entry name" value="Transl_B-barrel_sf"/>
</dbReference>
<gene>
    <name evidence="5" type="ORF">g.13351</name>
</gene>
<organism evidence="5">
    <name type="scientific">Homalodisca liturata</name>
    <dbReference type="NCBI Taxonomy" id="320908"/>
    <lineage>
        <taxon>Eukaryota</taxon>
        <taxon>Metazoa</taxon>
        <taxon>Ecdysozoa</taxon>
        <taxon>Arthropoda</taxon>
        <taxon>Hexapoda</taxon>
        <taxon>Insecta</taxon>
        <taxon>Pterygota</taxon>
        <taxon>Neoptera</taxon>
        <taxon>Paraneoptera</taxon>
        <taxon>Hemiptera</taxon>
        <taxon>Auchenorrhyncha</taxon>
        <taxon>Membracoidea</taxon>
        <taxon>Cicadellidae</taxon>
        <taxon>Cicadellinae</taxon>
        <taxon>Proconiini</taxon>
        <taxon>Homalodisca</taxon>
    </lineage>
</organism>
<dbReference type="Gene3D" id="2.40.30.10">
    <property type="entry name" value="Translation factors"/>
    <property type="match status" value="2"/>
</dbReference>
<comment type="subcellular location">
    <subcellularLocation>
        <location evidence="1">Cytoplasm</location>
    </subcellularLocation>
</comment>
<sequence>MRHVRERHPQRPRHRPHRHILVVDRLLQRLDALKPRLRNRRLAALVERERLSPLEQPDPLQRRDRQENHLVLVHPHLLQQLRNRRAGRIERRLQVRRVLRRHLVQLVHAHNEVLRAQHTRQRDVLSSKNFIVCVNKLDEVAAKNSSDLKTTFDAACAAVAKLLKKVGVDKDKVIFLPISALQGVGLFEGGETFPFYEGCKPAVAKPGFECIKTLEEAINYQDVPVRPVTRPLRMPLSNVAHVAGHGAIFCGRIDYGSLKKGDLVKFLPTNLKTDVKNVQEHRKDIAVGEAGMNVGFSINCKDKIQIDKIKTGHIVGPADDNEFAFYPFYVANCFSLKPKSKGGEERGIRPGYTPVLSGGTANVACKFVKILGCVTKTGPVEDPAFVPNGARFSVLLYPSKPVLFETADKLPFLGKFVCRDSGIIVAAGQITERLTEDEAVAKYGVNMADVLGQKPVAAAGKAKKK</sequence>
<evidence type="ECO:0000256" key="1">
    <source>
        <dbReference type="ARBA" id="ARBA00004496"/>
    </source>
</evidence>
<dbReference type="GO" id="GO:0005525">
    <property type="term" value="F:GTP binding"/>
    <property type="evidence" value="ECO:0007669"/>
    <property type="project" value="UniProtKB-KW"/>
</dbReference>
<dbReference type="InterPro" id="IPR050100">
    <property type="entry name" value="TRAFAC_GTPase_members"/>
</dbReference>
<evidence type="ECO:0000256" key="2">
    <source>
        <dbReference type="ARBA" id="ARBA00022741"/>
    </source>
</evidence>
<reference evidence="5" key="1">
    <citation type="submission" date="2015-11" db="EMBL/GenBank/DDBJ databases">
        <title>De novo transcriptome assembly of four potential Pierce s Disease insect vectors from Arizona vineyards.</title>
        <authorList>
            <person name="Tassone E.E."/>
        </authorList>
    </citation>
    <scope>NUCLEOTIDE SEQUENCE</scope>
</reference>
<dbReference type="EMBL" id="GECU01005041">
    <property type="protein sequence ID" value="JAT02666.1"/>
    <property type="molecule type" value="Transcribed_RNA"/>
</dbReference>
<dbReference type="AlphaFoldDB" id="A0A1B6JTY0"/>
<dbReference type="InterPro" id="IPR054696">
    <property type="entry name" value="GTP-eEF1A_C"/>
</dbReference>
<evidence type="ECO:0000259" key="4">
    <source>
        <dbReference type="Pfam" id="PF22594"/>
    </source>
</evidence>
<dbReference type="SUPFAM" id="SSF52540">
    <property type="entry name" value="P-loop containing nucleoside triphosphate hydrolases"/>
    <property type="match status" value="1"/>
</dbReference>
<dbReference type="Gene3D" id="3.40.50.300">
    <property type="entry name" value="P-loop containing nucleotide triphosphate hydrolases"/>
    <property type="match status" value="1"/>
</dbReference>
<keyword evidence="3" id="KW-0342">GTP-binding</keyword>
<evidence type="ECO:0000313" key="5">
    <source>
        <dbReference type="EMBL" id="JAT02666.1"/>
    </source>
</evidence>